<accession>A0ACB9R640</accession>
<sequence>MWELEEDDGKSEVVAYREEDEEVGIAADSSRPFSRETIDVDGWCGIDAINGDDSWLDEGGSIVANYVGTKEHRECSQADVFNMIENLVAWDDVELLEQMNSAKVVKEKSPCVLTVKGVLALARRLRLPNLAGNMGRFEWVDDNHCMVSEGGDGGSRWNSLKIKCMDAISKASALDSESNHEAESKNPGGHSVEACTEGSEINFIGDLNRSLDVEASGLQLNAHLVNGALEDDCDVGFATQMAAEAMEALSHAPSNSSCCSFSPGLLDNPIPRCQSCSNSQDGSSSMKTRSRSESARLTRHSKGMDFLLKGDSFLEKGLGRSSSTIFSQSLGEGMTKISSRTKRRDAALGPKTSSETRLGRTKRRYEGENVVVSVGRSDDIVSETDLFDNRQLCKHQKLSPAAVSCCCTKRKRTRINSQRLSGGAAIPQLSASQTLFKDKPCSGSKRVGSPSQNSSGTLTVHLNNDEAVFSMAKDNLLPQDKIVATVSMKSEVEDAKDHCSPKNLDGYIKNMRLASIASSRGGDLEMKPDKKHLNSFWRRELNRRGDPNDILDYRRKDLRKPRHMADVRVLFSLHLKEAVLRQQNKVISRLAIQMAASMDDATHFVADKFVRTRNMLEAIALGKPVVTPLWLESCLQAGYLIAEKNFILRDEKMEKKLGFDMPSSLMRARQYPLLEGKRVVITPNIGPDKEMILRLIDAVRGQAIETSDPTMINDENDMGDKLLVLSCAEDSAVYSRFLEMGVAVYSSELLLNGIVTQKIDHERYMLDGSKVDQSCNIRMRSKNNS</sequence>
<reference evidence="2" key="1">
    <citation type="journal article" date="2023" name="Front. Plant Sci.">
        <title>Chromosomal-level genome assembly of Melastoma candidum provides insights into trichome evolution.</title>
        <authorList>
            <person name="Zhong Y."/>
            <person name="Wu W."/>
            <person name="Sun C."/>
            <person name="Zou P."/>
            <person name="Liu Y."/>
            <person name="Dai S."/>
            <person name="Zhou R."/>
        </authorList>
    </citation>
    <scope>NUCLEOTIDE SEQUENCE [LARGE SCALE GENOMIC DNA]</scope>
</reference>
<name>A0ACB9R640_9MYRT</name>
<keyword evidence="2" id="KW-1185">Reference proteome</keyword>
<organism evidence="1 2">
    <name type="scientific">Melastoma candidum</name>
    <dbReference type="NCBI Taxonomy" id="119954"/>
    <lineage>
        <taxon>Eukaryota</taxon>
        <taxon>Viridiplantae</taxon>
        <taxon>Streptophyta</taxon>
        <taxon>Embryophyta</taxon>
        <taxon>Tracheophyta</taxon>
        <taxon>Spermatophyta</taxon>
        <taxon>Magnoliopsida</taxon>
        <taxon>eudicotyledons</taxon>
        <taxon>Gunneridae</taxon>
        <taxon>Pentapetalae</taxon>
        <taxon>rosids</taxon>
        <taxon>malvids</taxon>
        <taxon>Myrtales</taxon>
        <taxon>Melastomataceae</taxon>
        <taxon>Melastomatoideae</taxon>
        <taxon>Melastomateae</taxon>
        <taxon>Melastoma</taxon>
    </lineage>
</organism>
<evidence type="ECO:0000313" key="2">
    <source>
        <dbReference type="Proteomes" id="UP001057402"/>
    </source>
</evidence>
<evidence type="ECO:0000313" key="1">
    <source>
        <dbReference type="EMBL" id="KAI4374324.1"/>
    </source>
</evidence>
<gene>
    <name evidence="1" type="ORF">MLD38_012331</name>
</gene>
<dbReference type="Proteomes" id="UP001057402">
    <property type="component" value="Chromosome 4"/>
</dbReference>
<proteinExistence type="predicted"/>
<dbReference type="EMBL" id="CM042883">
    <property type="protein sequence ID" value="KAI4374324.1"/>
    <property type="molecule type" value="Genomic_DNA"/>
</dbReference>
<comment type="caution">
    <text evidence="1">The sequence shown here is derived from an EMBL/GenBank/DDBJ whole genome shotgun (WGS) entry which is preliminary data.</text>
</comment>
<protein>
    <submittedName>
        <fullName evidence="1">Uncharacterized protein</fullName>
    </submittedName>
</protein>